<evidence type="ECO:0008006" key="4">
    <source>
        <dbReference type="Google" id="ProtNLM"/>
    </source>
</evidence>
<gene>
    <name evidence="2" type="ORF">ZT3D7_G1254</name>
</gene>
<dbReference type="AlphaFoldDB" id="A0A1X7RFB5"/>
<proteinExistence type="predicted"/>
<name>A0A1X7RFB5_ZYMT9</name>
<keyword evidence="3" id="KW-1185">Reference proteome</keyword>
<accession>A0A1X7RFB5</accession>
<keyword evidence="1" id="KW-0732">Signal</keyword>
<dbReference type="Proteomes" id="UP000215127">
    <property type="component" value="Chromosome 1"/>
</dbReference>
<evidence type="ECO:0000313" key="3">
    <source>
        <dbReference type="Proteomes" id="UP000215127"/>
    </source>
</evidence>
<sequence>MQLFYLSALLALMAPTVLGQDDKPWTCFFNPEANPPAPDGICFSGVGEAQKCGPGSRACPSKDHTCLADFSSGRGYANCQWVPPQNPPA</sequence>
<feature type="signal peptide" evidence="1">
    <location>
        <begin position="1"/>
        <end position="19"/>
    </location>
</feature>
<reference evidence="2 3" key="1">
    <citation type="submission" date="2016-06" db="EMBL/GenBank/DDBJ databases">
        <authorList>
            <person name="Kjaerup R.B."/>
            <person name="Dalgaard T.S."/>
            <person name="Juul-Madsen H.R."/>
        </authorList>
    </citation>
    <scope>NUCLEOTIDE SEQUENCE [LARGE SCALE GENOMIC DNA]</scope>
</reference>
<organism evidence="2 3">
    <name type="scientific">Zymoseptoria tritici (strain ST99CH_3D7)</name>
    <dbReference type="NCBI Taxonomy" id="1276538"/>
    <lineage>
        <taxon>Eukaryota</taxon>
        <taxon>Fungi</taxon>
        <taxon>Dikarya</taxon>
        <taxon>Ascomycota</taxon>
        <taxon>Pezizomycotina</taxon>
        <taxon>Dothideomycetes</taxon>
        <taxon>Dothideomycetidae</taxon>
        <taxon>Mycosphaerellales</taxon>
        <taxon>Mycosphaerellaceae</taxon>
        <taxon>Zymoseptoria</taxon>
    </lineage>
</organism>
<dbReference type="EMBL" id="LT853692">
    <property type="protein sequence ID" value="SMQ46109.1"/>
    <property type="molecule type" value="Genomic_DNA"/>
</dbReference>
<evidence type="ECO:0000256" key="1">
    <source>
        <dbReference type="SAM" id="SignalP"/>
    </source>
</evidence>
<evidence type="ECO:0000313" key="2">
    <source>
        <dbReference type="EMBL" id="SMQ46109.1"/>
    </source>
</evidence>
<protein>
    <recommendedName>
        <fullName evidence="4">Long chronological lifespan protein 2</fullName>
    </recommendedName>
</protein>
<feature type="chain" id="PRO_5011965246" description="Long chronological lifespan protein 2" evidence="1">
    <location>
        <begin position="20"/>
        <end position="89"/>
    </location>
</feature>